<evidence type="ECO:0000313" key="3">
    <source>
        <dbReference type="Proteomes" id="UP001301216"/>
    </source>
</evidence>
<dbReference type="Gene3D" id="2.160.20.20">
    <property type="match status" value="2"/>
</dbReference>
<name>A0ABT3QRD8_9HYPH</name>
<dbReference type="EMBL" id="JAPHAV010000009">
    <property type="protein sequence ID" value="MCX2698173.1"/>
    <property type="molecule type" value="Genomic_DNA"/>
</dbReference>
<dbReference type="InterPro" id="IPR013425">
    <property type="entry name" value="Autotrns_rpt"/>
</dbReference>
<accession>A0ABT3QRD8</accession>
<dbReference type="Pfam" id="PF12951">
    <property type="entry name" value="PATR"/>
    <property type="match status" value="4"/>
</dbReference>
<dbReference type="RefSeq" id="WP_265985858.1">
    <property type="nucleotide sequence ID" value="NZ_JAPHAV010000009.1"/>
</dbReference>
<sequence>MMSSSNSAFAGGGGGGGAGGYGIVAMKALQLINDKDIHVTGGNGGAGGDGGDTSIDNIGYGGDAGRGGDGGHAIYFHTGGELIDNAGVLQGGKGGNGGGILSCCYTNTQGDIGGLNGFGGIGGAGIYIGGTSISNMNISNTGIIKGGDGGAAGTGGVTNPIGQYMIGKGGRGGYGIYATLATISNAGIIMGGDGGAAGTVTTSYGGAGGNGIMGHSLHVVNSGTITAGKGGTSQNNGMAGADGYAIWFDSGVNSLELQSGSKINGDVVAHGTNNVFILGGDLNDTFAADVTSELSGTEQYRGFSSNIKDGASVWSLTGNSANWMIKKGVLQIGNGGTAGSIEGGVNTGTDATNNGMLGFNRMDTISFRGIISGTGGVLQAGTGTTVLTANNTYTGGTNFNSGKLSVSSDNNLGEASGALRFDGGILKITGTYMNTTSRNIEWDADGGGFDIDETSNTFTLNQNLGAGGALTKLGDGTLVLSGTNLYKGGTNINAGTLSVSSDSNLGDASGGLNFSGGTLKITNTMISARDITLTSNSGGTISVDGSKTATFSGVFKNAGAAKGAFTKAGNGTLVLTASNSYTGGTTVSGGILQLGDGTTDGSIMGDIALDGGNLVVDNTGATPLSGAITGTGSVTQNGAGTLTLSGNNGYGDTFFNAGVVSVEQEENLGIGALNFDGGTLQITGTHFNDTTKTIVWGDHGGGFDIVDPTNTFTITSAFTGSGQLAKKGLVRWP</sequence>
<dbReference type="NCBIfam" id="TIGR02601">
    <property type="entry name" value="autotrns_rpt"/>
    <property type="match status" value="3"/>
</dbReference>
<keyword evidence="1" id="KW-0732">Signal</keyword>
<keyword evidence="3" id="KW-1185">Reference proteome</keyword>
<reference evidence="2 3" key="1">
    <citation type="submission" date="2022-11" db="EMBL/GenBank/DDBJ databases">
        <title>Brucella sp. YY2X, whole genome shotgun sequencing project.</title>
        <authorList>
            <person name="Yang Y."/>
        </authorList>
    </citation>
    <scope>NUCLEOTIDE SEQUENCE [LARGE SCALE GENOMIC DNA]</scope>
    <source>
        <strain evidence="2 3">YY2X</strain>
    </source>
</reference>
<organism evidence="2 3">
    <name type="scientific">Ochrobactrum chromiisoli</name>
    <dbReference type="NCBI Taxonomy" id="2993941"/>
    <lineage>
        <taxon>Bacteria</taxon>
        <taxon>Pseudomonadati</taxon>
        <taxon>Pseudomonadota</taxon>
        <taxon>Alphaproteobacteria</taxon>
        <taxon>Hyphomicrobiales</taxon>
        <taxon>Brucellaceae</taxon>
        <taxon>Brucella/Ochrobactrum group</taxon>
        <taxon>Ochrobactrum</taxon>
    </lineage>
</organism>
<evidence type="ECO:0000313" key="2">
    <source>
        <dbReference type="EMBL" id="MCX2698173.1"/>
    </source>
</evidence>
<evidence type="ECO:0000256" key="1">
    <source>
        <dbReference type="ARBA" id="ARBA00022729"/>
    </source>
</evidence>
<dbReference type="Proteomes" id="UP001301216">
    <property type="component" value="Unassembled WGS sequence"/>
</dbReference>
<protein>
    <submittedName>
        <fullName evidence="2">Autotransporter-associated beta strand repeat-containing protein</fullName>
    </submittedName>
</protein>
<proteinExistence type="predicted"/>
<dbReference type="InterPro" id="IPR012332">
    <property type="entry name" value="Autotransporter_pectin_lyase_C"/>
</dbReference>
<dbReference type="SUPFAM" id="SSF51126">
    <property type="entry name" value="Pectin lyase-like"/>
    <property type="match status" value="2"/>
</dbReference>
<gene>
    <name evidence="2" type="ORF">OPR82_15610</name>
</gene>
<dbReference type="InterPro" id="IPR011050">
    <property type="entry name" value="Pectin_lyase_fold/virulence"/>
</dbReference>
<comment type="caution">
    <text evidence="2">The sequence shown here is derived from an EMBL/GenBank/DDBJ whole genome shotgun (WGS) entry which is preliminary data.</text>
</comment>